<protein>
    <submittedName>
        <fullName evidence="7">Uncharacterized protein</fullName>
    </submittedName>
</protein>
<dbReference type="InterPro" id="IPR044890">
    <property type="entry name" value="TMEM14_sf"/>
</dbReference>
<comment type="similarity">
    <text evidence="2">Belongs to the TMEM14 family.</text>
</comment>
<comment type="subcellular location">
    <subcellularLocation>
        <location evidence="1">Membrane</location>
    </subcellularLocation>
</comment>
<feature type="transmembrane region" description="Helical" evidence="6">
    <location>
        <begin position="97"/>
        <end position="115"/>
    </location>
</feature>
<proteinExistence type="inferred from homology"/>
<dbReference type="EMBL" id="JAMWBK010000001">
    <property type="protein sequence ID" value="KAJ8908845.1"/>
    <property type="molecule type" value="Genomic_DNA"/>
</dbReference>
<dbReference type="PANTHER" id="PTHR12668">
    <property type="entry name" value="TRANSMEMBRANE PROTEIN 14, 15"/>
    <property type="match status" value="1"/>
</dbReference>
<keyword evidence="4 6" id="KW-1133">Transmembrane helix</keyword>
<dbReference type="AlphaFoldDB" id="A0AAV8V2R7"/>
<dbReference type="GO" id="GO:0016020">
    <property type="term" value="C:membrane"/>
    <property type="evidence" value="ECO:0007669"/>
    <property type="project" value="UniProtKB-SubCell"/>
</dbReference>
<evidence type="ECO:0000313" key="8">
    <source>
        <dbReference type="Proteomes" id="UP001157974"/>
    </source>
</evidence>
<evidence type="ECO:0000256" key="5">
    <source>
        <dbReference type="ARBA" id="ARBA00023136"/>
    </source>
</evidence>
<organism evidence="7 8">
    <name type="scientific">Rhodosorus marinus</name>
    <dbReference type="NCBI Taxonomy" id="101924"/>
    <lineage>
        <taxon>Eukaryota</taxon>
        <taxon>Rhodophyta</taxon>
        <taxon>Stylonematophyceae</taxon>
        <taxon>Stylonematales</taxon>
        <taxon>Stylonemataceae</taxon>
        <taxon>Rhodosorus</taxon>
    </lineage>
</organism>
<sequence>MSRRDFEVSPWVTVVLKVSNEKDNHLLDNLQDVIKDADEVRRVSRSTITGREFEPATVLEIVRDPGNLKVLTVLLGDEEEFETWSAAIDPGWRAGSLFSALVGVGFATLGIAGYIRQGSQAALSSGMVIGTLMIVSSWLIRSGKAPRVGHALCTTIAFAVVRRMGPKALRLMTFYPVGGIVIASILSCAYNTVAFVSSYVT</sequence>
<keyword evidence="8" id="KW-1185">Reference proteome</keyword>
<evidence type="ECO:0000256" key="2">
    <source>
        <dbReference type="ARBA" id="ARBA00007590"/>
    </source>
</evidence>
<dbReference type="Gene3D" id="1.10.10.1740">
    <property type="entry name" value="Transmembrane protein 14-like"/>
    <property type="match status" value="1"/>
</dbReference>
<name>A0AAV8V2R7_9RHOD</name>
<comment type="caution">
    <text evidence="7">The sequence shown here is derived from an EMBL/GenBank/DDBJ whole genome shotgun (WGS) entry which is preliminary data.</text>
</comment>
<feature type="transmembrane region" description="Helical" evidence="6">
    <location>
        <begin position="121"/>
        <end position="140"/>
    </location>
</feature>
<keyword evidence="5 6" id="KW-0472">Membrane</keyword>
<dbReference type="InterPro" id="IPR005349">
    <property type="entry name" value="TMEM14"/>
</dbReference>
<dbReference type="Proteomes" id="UP001157974">
    <property type="component" value="Unassembled WGS sequence"/>
</dbReference>
<gene>
    <name evidence="7" type="ORF">NDN08_005549</name>
</gene>
<evidence type="ECO:0000256" key="4">
    <source>
        <dbReference type="ARBA" id="ARBA00022989"/>
    </source>
</evidence>
<evidence type="ECO:0000256" key="3">
    <source>
        <dbReference type="ARBA" id="ARBA00022692"/>
    </source>
</evidence>
<keyword evidence="3 6" id="KW-0812">Transmembrane</keyword>
<evidence type="ECO:0000313" key="7">
    <source>
        <dbReference type="EMBL" id="KAJ8908845.1"/>
    </source>
</evidence>
<feature type="transmembrane region" description="Helical" evidence="6">
    <location>
        <begin position="172"/>
        <end position="196"/>
    </location>
</feature>
<reference evidence="7 8" key="1">
    <citation type="journal article" date="2023" name="Nat. Commun.">
        <title>Origin of minicircular mitochondrial genomes in red algae.</title>
        <authorList>
            <person name="Lee Y."/>
            <person name="Cho C.H."/>
            <person name="Lee Y.M."/>
            <person name="Park S.I."/>
            <person name="Yang J.H."/>
            <person name="West J.A."/>
            <person name="Bhattacharya D."/>
            <person name="Yoon H.S."/>
        </authorList>
    </citation>
    <scope>NUCLEOTIDE SEQUENCE [LARGE SCALE GENOMIC DNA]</scope>
    <source>
        <strain evidence="7 8">CCMP1338</strain>
        <tissue evidence="7">Whole cell</tissue>
    </source>
</reference>
<dbReference type="Pfam" id="PF03647">
    <property type="entry name" value="Tmemb_14"/>
    <property type="match status" value="1"/>
</dbReference>
<evidence type="ECO:0000256" key="6">
    <source>
        <dbReference type="SAM" id="Phobius"/>
    </source>
</evidence>
<accession>A0AAV8V2R7</accession>
<evidence type="ECO:0000256" key="1">
    <source>
        <dbReference type="ARBA" id="ARBA00004370"/>
    </source>
</evidence>